<keyword evidence="3" id="KW-0010">Activator</keyword>
<dbReference type="InterPro" id="IPR018060">
    <property type="entry name" value="HTH_AraC"/>
</dbReference>
<dbReference type="InterPro" id="IPR011051">
    <property type="entry name" value="RmlC_Cupin_sf"/>
</dbReference>
<dbReference type="InterPro" id="IPR003313">
    <property type="entry name" value="AraC-bd"/>
</dbReference>
<evidence type="ECO:0000313" key="6">
    <source>
        <dbReference type="EMBL" id="NUB02081.1"/>
    </source>
</evidence>
<dbReference type="PROSITE" id="PS01124">
    <property type="entry name" value="HTH_ARAC_FAMILY_2"/>
    <property type="match status" value="1"/>
</dbReference>
<keyword evidence="2" id="KW-0238">DNA-binding</keyword>
<evidence type="ECO:0000313" key="7">
    <source>
        <dbReference type="Proteomes" id="UP000605086"/>
    </source>
</evidence>
<keyword evidence="7" id="KW-1185">Reference proteome</keyword>
<evidence type="ECO:0000259" key="5">
    <source>
        <dbReference type="PROSITE" id="PS01124"/>
    </source>
</evidence>
<evidence type="ECO:0000256" key="2">
    <source>
        <dbReference type="ARBA" id="ARBA00023125"/>
    </source>
</evidence>
<comment type="caution">
    <text evidence="6">The sequence shown here is derived from an EMBL/GenBank/DDBJ whole genome shotgun (WGS) entry which is preliminary data.</text>
</comment>
<dbReference type="Gene3D" id="1.10.10.60">
    <property type="entry name" value="Homeodomain-like"/>
    <property type="match status" value="2"/>
</dbReference>
<evidence type="ECO:0000256" key="3">
    <source>
        <dbReference type="ARBA" id="ARBA00023159"/>
    </source>
</evidence>
<dbReference type="PRINTS" id="PR00032">
    <property type="entry name" value="HTHARAC"/>
</dbReference>
<proteinExistence type="predicted"/>
<dbReference type="Pfam" id="PF02311">
    <property type="entry name" value="AraC_binding"/>
    <property type="match status" value="1"/>
</dbReference>
<gene>
    <name evidence="6" type="ORF">GBZ48_22840</name>
</gene>
<dbReference type="RefSeq" id="WP_174473102.1">
    <property type="nucleotide sequence ID" value="NZ_JAGINN010000029.1"/>
</dbReference>
<dbReference type="CDD" id="cd06124">
    <property type="entry name" value="cupin_NimR-like_N"/>
    <property type="match status" value="1"/>
</dbReference>
<feature type="domain" description="HTH araC/xylS-type" evidence="5">
    <location>
        <begin position="162"/>
        <end position="259"/>
    </location>
</feature>
<dbReference type="Gene3D" id="2.60.120.10">
    <property type="entry name" value="Jelly Rolls"/>
    <property type="match status" value="1"/>
</dbReference>
<organism evidence="6 7">
    <name type="scientific">Azospirillum melinis</name>
    <dbReference type="NCBI Taxonomy" id="328839"/>
    <lineage>
        <taxon>Bacteria</taxon>
        <taxon>Pseudomonadati</taxon>
        <taxon>Pseudomonadota</taxon>
        <taxon>Alphaproteobacteria</taxon>
        <taxon>Rhodospirillales</taxon>
        <taxon>Azospirillaceae</taxon>
        <taxon>Azospirillum</taxon>
    </lineage>
</organism>
<dbReference type="InterPro" id="IPR018062">
    <property type="entry name" value="HTH_AraC-typ_CS"/>
</dbReference>
<dbReference type="InterPro" id="IPR020449">
    <property type="entry name" value="Tscrpt_reg_AraC-type_HTH"/>
</dbReference>
<dbReference type="SUPFAM" id="SSF51182">
    <property type="entry name" value="RmlC-like cupins"/>
    <property type="match status" value="1"/>
</dbReference>
<dbReference type="PANTHER" id="PTHR11019">
    <property type="entry name" value="HTH-TYPE TRANSCRIPTIONAL REGULATOR NIMR"/>
    <property type="match status" value="1"/>
</dbReference>
<sequence length="272" mass="30099">MRLLNYSLASLDAPEQPTVLAIGRERGTKPVTIRWHSHARGQAVVVSTGLLTIYTRQGNWMVPSGHSAWIPPGQEHALRLCGNFSGWYVYVAPEMCGRLPDRFGSASTPSLLREGIARISHWQDGADPGTREERLGLVVLDEIAALPLEHEHLPMPADRAMAQIARMIVDDPADDRSLDALADVVGLSRRTVTRRFADATGMSFSAWRQRLRLFQAAEMLMTGASVTTVALNLGYDSPSAFTAMFRRHFGVTPSRFANHREYPPPHQDSSSK</sequence>
<evidence type="ECO:0000256" key="4">
    <source>
        <dbReference type="ARBA" id="ARBA00023163"/>
    </source>
</evidence>
<reference evidence="6 7" key="1">
    <citation type="submission" date="2019-10" db="EMBL/GenBank/DDBJ databases">
        <title>Genome sequence of Azospirillum melinis.</title>
        <authorList>
            <person name="Ambrosini A."/>
            <person name="Sant'Anna F.H."/>
            <person name="Cassan F.D."/>
            <person name="Souza E.M."/>
            <person name="Passaglia L.M.P."/>
        </authorList>
    </citation>
    <scope>NUCLEOTIDE SEQUENCE [LARGE SCALE GENOMIC DNA]</scope>
    <source>
        <strain evidence="6 7">TMCY0552</strain>
    </source>
</reference>
<dbReference type="InterPro" id="IPR009057">
    <property type="entry name" value="Homeodomain-like_sf"/>
</dbReference>
<dbReference type="PROSITE" id="PS00041">
    <property type="entry name" value="HTH_ARAC_FAMILY_1"/>
    <property type="match status" value="1"/>
</dbReference>
<protein>
    <submittedName>
        <fullName evidence="6">Helix-turn-helix domain-containing protein</fullName>
    </submittedName>
</protein>
<name>A0ABX2KKW7_9PROT</name>
<dbReference type="SMART" id="SM00342">
    <property type="entry name" value="HTH_ARAC"/>
    <property type="match status" value="1"/>
</dbReference>
<evidence type="ECO:0000256" key="1">
    <source>
        <dbReference type="ARBA" id="ARBA00023015"/>
    </source>
</evidence>
<dbReference type="EMBL" id="WHOS01000034">
    <property type="protein sequence ID" value="NUB02081.1"/>
    <property type="molecule type" value="Genomic_DNA"/>
</dbReference>
<accession>A0ABX2KKW7</accession>
<dbReference type="Pfam" id="PF12833">
    <property type="entry name" value="HTH_18"/>
    <property type="match status" value="1"/>
</dbReference>
<keyword evidence="1" id="KW-0805">Transcription regulation</keyword>
<dbReference type="PANTHER" id="PTHR11019:SF159">
    <property type="entry name" value="TRANSCRIPTIONAL REGULATOR-RELATED"/>
    <property type="match status" value="1"/>
</dbReference>
<keyword evidence="4" id="KW-0804">Transcription</keyword>
<dbReference type="SUPFAM" id="SSF46689">
    <property type="entry name" value="Homeodomain-like"/>
    <property type="match status" value="1"/>
</dbReference>
<dbReference type="Proteomes" id="UP000605086">
    <property type="component" value="Unassembled WGS sequence"/>
</dbReference>
<dbReference type="InterPro" id="IPR014710">
    <property type="entry name" value="RmlC-like_jellyroll"/>
</dbReference>